<evidence type="ECO:0000313" key="1">
    <source>
        <dbReference type="EMBL" id="KAK7006324.1"/>
    </source>
</evidence>
<keyword evidence="2" id="KW-1185">Reference proteome</keyword>
<protein>
    <submittedName>
        <fullName evidence="1">Uncharacterized protein</fullName>
    </submittedName>
</protein>
<accession>A0AAW0ABZ3</accession>
<dbReference type="Proteomes" id="UP001362999">
    <property type="component" value="Unassembled WGS sequence"/>
</dbReference>
<proteinExistence type="predicted"/>
<gene>
    <name evidence="1" type="ORF">R3P38DRAFT_3366984</name>
</gene>
<dbReference type="AlphaFoldDB" id="A0AAW0ABZ3"/>
<sequence length="288" mass="31583">MLVRALSINHLLNPPSMNTCHETPGFSGLSPHLTITGGIGGSGGGGLQGGVGGVGEAPQFHVSSAVGWNVQVNGNLTNYAPAALSAVQFDCRQIPMGDINLQAEIQAVKKFLCTAVSRPSRYSVQKLYSAKLDGKATQYTVAMYQGEGAEERWKKDVSRYTAIRHPTILQLYGIARSGNLSATIFHDEYIYFFDFVEIQHRQSGPMAAVHVWASASYEFKLLIRRSTGQLCAQFSDPEDPESGFLDNTLNHRLITHPENLIISDFGRDMQIKIIGELLGFLRMLDKHA</sequence>
<organism evidence="1 2">
    <name type="scientific">Favolaschia claudopus</name>
    <dbReference type="NCBI Taxonomy" id="2862362"/>
    <lineage>
        <taxon>Eukaryota</taxon>
        <taxon>Fungi</taxon>
        <taxon>Dikarya</taxon>
        <taxon>Basidiomycota</taxon>
        <taxon>Agaricomycotina</taxon>
        <taxon>Agaricomycetes</taxon>
        <taxon>Agaricomycetidae</taxon>
        <taxon>Agaricales</taxon>
        <taxon>Marasmiineae</taxon>
        <taxon>Mycenaceae</taxon>
        <taxon>Favolaschia</taxon>
    </lineage>
</organism>
<dbReference type="EMBL" id="JAWWNJ010000076">
    <property type="protein sequence ID" value="KAK7006324.1"/>
    <property type="molecule type" value="Genomic_DNA"/>
</dbReference>
<evidence type="ECO:0000313" key="2">
    <source>
        <dbReference type="Proteomes" id="UP001362999"/>
    </source>
</evidence>
<comment type="caution">
    <text evidence="1">The sequence shown here is derived from an EMBL/GenBank/DDBJ whole genome shotgun (WGS) entry which is preliminary data.</text>
</comment>
<name>A0AAW0ABZ3_9AGAR</name>
<reference evidence="1 2" key="1">
    <citation type="journal article" date="2024" name="J Genomics">
        <title>Draft genome sequencing and assembly of Favolaschia claudopus CIRM-BRFM 2984 isolated from oak limbs.</title>
        <authorList>
            <person name="Navarro D."/>
            <person name="Drula E."/>
            <person name="Chaduli D."/>
            <person name="Cazenave R."/>
            <person name="Ahrendt S."/>
            <person name="Wang J."/>
            <person name="Lipzen A."/>
            <person name="Daum C."/>
            <person name="Barry K."/>
            <person name="Grigoriev I.V."/>
            <person name="Favel A."/>
            <person name="Rosso M.N."/>
            <person name="Martin F."/>
        </authorList>
    </citation>
    <scope>NUCLEOTIDE SEQUENCE [LARGE SCALE GENOMIC DNA]</scope>
    <source>
        <strain evidence="1 2">CIRM-BRFM 2984</strain>
    </source>
</reference>